<dbReference type="SUPFAM" id="SSF48173">
    <property type="entry name" value="Cryptochrome/photolyase FAD-binding domain"/>
    <property type="match status" value="1"/>
</dbReference>
<dbReference type="Gene3D" id="3.40.50.620">
    <property type="entry name" value="HUPs"/>
    <property type="match status" value="1"/>
</dbReference>
<dbReference type="PRINTS" id="PR00147">
    <property type="entry name" value="DNAPHOTLYASE"/>
</dbReference>
<dbReference type="eggNOG" id="COG0415">
    <property type="taxonomic scope" value="Bacteria"/>
</dbReference>
<dbReference type="PROSITE" id="PS51645">
    <property type="entry name" value="PHR_CRY_ALPHA_BETA"/>
    <property type="match status" value="1"/>
</dbReference>
<dbReference type="NCBIfam" id="NF007955">
    <property type="entry name" value="PRK10674.1"/>
    <property type="match status" value="1"/>
</dbReference>
<dbReference type="STRING" id="1517416.IDAT_01795"/>
<evidence type="ECO:0000256" key="13">
    <source>
        <dbReference type="PIRSR" id="PIRSR602081-2"/>
    </source>
</evidence>
<sequence length="467" mass="54189">MKQLIWFRNDLRLRDNPTVAAALQSCANNEPIFGLYLYSEAQWQAHDWAPIKVDLLLRHLKELQQEAAQWGIALHIKSVRDWQTVPRVVRDFCAEHEIQQVYWNCEYPLHEQRRDRATRNWLTDNGVAVTSFHGEVLVPPILRTQAGAYYKKFTPYFKAWQQHLRTTGLPKPYEKPNRTAVQCPSFPETVDYARRDSSAWVVGEHAVWQQLDAFVAEQVRDYNADRDLPAIHGTSKLSAYFELGALGPVTAARRLQQLAPEFPDGLNEGAHTWLSELAWREFYQHLMDAEPRLSWGQAFQPHTDAFPWNDSATDFQAWCEGRTGYPIVDAGMRQLQQEGWMHNRVRMIVANFLVKDLHIDWRKGERFFMQNLIDGSFPANNGGWQWSASTGTDAVPYFRVFNPTSQSQKVDPDGSYIRKYVPELAHCPQREIHAPEQWLKLSDVDYPTPIVDHKEAREGFLRKFKAL</sequence>
<keyword evidence="5 12" id="KW-0285">Flavoprotein</keyword>
<dbReference type="EMBL" id="JPIN01000001">
    <property type="protein sequence ID" value="KFZ29852.1"/>
    <property type="molecule type" value="Genomic_DNA"/>
</dbReference>
<dbReference type="InterPro" id="IPR006050">
    <property type="entry name" value="DNA_photolyase_N"/>
</dbReference>
<dbReference type="InterPro" id="IPR005101">
    <property type="entry name" value="Cryptochr/Photolyase_FAD-bd"/>
</dbReference>
<dbReference type="EC" id="4.1.99.3" evidence="3"/>
<evidence type="ECO:0000256" key="12">
    <source>
        <dbReference type="PIRSR" id="PIRSR602081-1"/>
    </source>
</evidence>
<dbReference type="InterPro" id="IPR002081">
    <property type="entry name" value="Cryptochrome/DNA_photolyase_1"/>
</dbReference>
<gene>
    <name evidence="16" type="ORF">IDAT_01795</name>
</gene>
<dbReference type="PANTHER" id="PTHR11455">
    <property type="entry name" value="CRYPTOCHROME"/>
    <property type="match status" value="1"/>
</dbReference>
<evidence type="ECO:0000256" key="7">
    <source>
        <dbReference type="ARBA" id="ARBA00022991"/>
    </source>
</evidence>
<comment type="function">
    <text evidence="10">Involved in repair of UV radiation-induced DNA damage. Catalyzes the light-dependent monomerization (300-600 nm) of cyclobutyl pyrimidine dimers (in cis-syn configuration), which are formed between adjacent bases on the same DNA strand upon exposure to ultraviolet radiation.</text>
</comment>
<evidence type="ECO:0000256" key="3">
    <source>
        <dbReference type="ARBA" id="ARBA00013149"/>
    </source>
</evidence>
<feature type="binding site" evidence="12">
    <location>
        <begin position="276"/>
        <end position="283"/>
    </location>
    <ligand>
        <name>FAD</name>
        <dbReference type="ChEBI" id="CHEBI:57692"/>
    </ligand>
</feature>
<evidence type="ECO:0000313" key="17">
    <source>
        <dbReference type="Proteomes" id="UP000053718"/>
    </source>
</evidence>
<evidence type="ECO:0000256" key="1">
    <source>
        <dbReference type="ARBA" id="ARBA00001932"/>
    </source>
</evidence>
<evidence type="ECO:0000259" key="15">
    <source>
        <dbReference type="PROSITE" id="PS51645"/>
    </source>
</evidence>
<dbReference type="Gene3D" id="1.10.579.10">
    <property type="entry name" value="DNA Cyclobutane Dipyrimidine Photolyase, subunit A, domain 3"/>
    <property type="match status" value="1"/>
</dbReference>
<feature type="domain" description="Photolyase/cryptochrome alpha/beta" evidence="15">
    <location>
        <begin position="1"/>
        <end position="137"/>
    </location>
</feature>
<feature type="binding site" evidence="12">
    <location>
        <position position="222"/>
    </location>
    <ligand>
        <name>FAD</name>
        <dbReference type="ChEBI" id="CHEBI:57692"/>
    </ligand>
</feature>
<accession>A0A094IRW1</accession>
<dbReference type="FunFam" id="1.10.579.10:FF:000003">
    <property type="entry name" value="Deoxyribodipyrimidine photo-lyase"/>
    <property type="match status" value="1"/>
</dbReference>
<dbReference type="InterPro" id="IPR014729">
    <property type="entry name" value="Rossmann-like_a/b/a_fold"/>
</dbReference>
<evidence type="ECO:0000256" key="10">
    <source>
        <dbReference type="ARBA" id="ARBA00059220"/>
    </source>
</evidence>
<feature type="site" description="Electron transfer via tryptophanyl radical" evidence="13">
    <location>
        <position position="384"/>
    </location>
</feature>
<comment type="similarity">
    <text evidence="2">Belongs to the DNA photolyase class-1 family.</text>
</comment>
<evidence type="ECO:0000313" key="16">
    <source>
        <dbReference type="EMBL" id="KFZ29852.1"/>
    </source>
</evidence>
<evidence type="ECO:0000256" key="6">
    <source>
        <dbReference type="ARBA" id="ARBA00022827"/>
    </source>
</evidence>
<dbReference type="SUPFAM" id="SSF52425">
    <property type="entry name" value="Cryptochrome/photolyase, N-terminal domain"/>
    <property type="match status" value="1"/>
</dbReference>
<dbReference type="GO" id="GO:0000719">
    <property type="term" value="P:photoreactive repair"/>
    <property type="evidence" value="ECO:0007669"/>
    <property type="project" value="UniProtKB-ARBA"/>
</dbReference>
<evidence type="ECO:0000256" key="5">
    <source>
        <dbReference type="ARBA" id="ARBA00022630"/>
    </source>
</evidence>
<feature type="site" description="Electron transfer via tryptophanyl radical" evidence="13">
    <location>
        <position position="361"/>
    </location>
</feature>
<dbReference type="PROSITE" id="PS51257">
    <property type="entry name" value="PROKAR_LIPOPROTEIN"/>
    <property type="match status" value="1"/>
</dbReference>
<dbReference type="AlphaFoldDB" id="A0A094IRW1"/>
<comment type="cofactor">
    <cofactor evidence="12">
        <name>FAD</name>
        <dbReference type="ChEBI" id="CHEBI:57692"/>
    </cofactor>
    <text evidence="12">Binds 1 FAD per subunit.</text>
</comment>
<name>A0A094IRW1_9GAMM</name>
<dbReference type="GO" id="GO:0003677">
    <property type="term" value="F:DNA binding"/>
    <property type="evidence" value="ECO:0007669"/>
    <property type="project" value="TreeGrafter"/>
</dbReference>
<evidence type="ECO:0000256" key="2">
    <source>
        <dbReference type="ARBA" id="ARBA00005862"/>
    </source>
</evidence>
<feature type="binding site" evidence="12">
    <location>
        <position position="273"/>
    </location>
    <ligand>
        <name>FAD</name>
        <dbReference type="ChEBI" id="CHEBI:57692"/>
    </ligand>
</feature>
<comment type="similarity">
    <text evidence="14">Belongs to the DNA photolyase family.</text>
</comment>
<reference evidence="16 17" key="1">
    <citation type="submission" date="2014-06" db="EMBL/GenBank/DDBJ databases">
        <title>Draft genome sequence of Idiomarina sp. MCCC 1A10513.</title>
        <authorList>
            <person name="Du J."/>
            <person name="Lai Q."/>
            <person name="Shao Z."/>
        </authorList>
    </citation>
    <scope>NUCLEOTIDE SEQUENCE [LARGE SCALE GENOMIC DNA]</scope>
    <source>
        <strain evidence="16 17">MCCC 1A10513</strain>
    </source>
</reference>
<dbReference type="OrthoDB" id="9772484at2"/>
<comment type="catalytic activity">
    <reaction evidence="9">
        <text>cyclobutadipyrimidine (in DNA) = 2 pyrimidine residues (in DNA).</text>
        <dbReference type="EC" id="4.1.99.3"/>
    </reaction>
</comment>
<dbReference type="InterPro" id="IPR018394">
    <property type="entry name" value="DNA_photolyase_1_CS_C"/>
</dbReference>
<evidence type="ECO:0000256" key="8">
    <source>
        <dbReference type="ARBA" id="ARBA00031671"/>
    </source>
</evidence>
<dbReference type="PROSITE" id="PS00394">
    <property type="entry name" value="DNA_PHOTOLYASES_1_1"/>
    <property type="match status" value="1"/>
</dbReference>
<dbReference type="Pfam" id="PF00875">
    <property type="entry name" value="DNA_photolyase"/>
    <property type="match status" value="1"/>
</dbReference>
<dbReference type="InterPro" id="IPR036134">
    <property type="entry name" value="Crypto/Photolyase_FAD-like_sf"/>
</dbReference>
<protein>
    <recommendedName>
        <fullName evidence="4">Deoxyribodipyrimidine photo-lyase</fullName>
        <ecNumber evidence="3">4.1.99.3</ecNumber>
    </recommendedName>
    <alternativeName>
        <fullName evidence="8">DNA photolyase</fullName>
    </alternativeName>
    <alternativeName>
        <fullName evidence="11">Photoreactivating enzyme</fullName>
    </alternativeName>
</protein>
<feature type="site" description="Electron transfer via tryptophanyl radical" evidence="13">
    <location>
        <position position="308"/>
    </location>
</feature>
<dbReference type="GO" id="GO:0009416">
    <property type="term" value="P:response to light stimulus"/>
    <property type="evidence" value="ECO:0007669"/>
    <property type="project" value="TreeGrafter"/>
</dbReference>
<evidence type="ECO:0000256" key="11">
    <source>
        <dbReference type="ARBA" id="ARBA00083107"/>
    </source>
</evidence>
<evidence type="ECO:0000256" key="4">
    <source>
        <dbReference type="ARBA" id="ARBA00014046"/>
    </source>
</evidence>
<dbReference type="InterPro" id="IPR036155">
    <property type="entry name" value="Crypto/Photolyase_N_sf"/>
</dbReference>
<dbReference type="GO" id="GO:0003904">
    <property type="term" value="F:deoxyribodipyrimidine photo-lyase activity"/>
    <property type="evidence" value="ECO:0007669"/>
    <property type="project" value="UniProtKB-EC"/>
</dbReference>
<dbReference type="PANTHER" id="PTHR11455:SF9">
    <property type="entry name" value="CRYPTOCHROME CIRCADIAN CLOCK 5 ISOFORM X1"/>
    <property type="match status" value="1"/>
</dbReference>
<keyword evidence="17" id="KW-1185">Reference proteome</keyword>
<dbReference type="GO" id="GO:0071949">
    <property type="term" value="F:FAD binding"/>
    <property type="evidence" value="ECO:0007669"/>
    <property type="project" value="TreeGrafter"/>
</dbReference>
<keyword evidence="16" id="KW-0456">Lyase</keyword>
<feature type="binding site" evidence="12">
    <location>
        <begin position="234"/>
        <end position="238"/>
    </location>
    <ligand>
        <name>FAD</name>
        <dbReference type="ChEBI" id="CHEBI:57692"/>
    </ligand>
</feature>
<evidence type="ECO:0000256" key="14">
    <source>
        <dbReference type="RuleBase" id="RU004182"/>
    </source>
</evidence>
<keyword evidence="6 12" id="KW-0274">FAD</keyword>
<organism evidence="16 17">
    <name type="scientific">Pseudidiomarina atlantica</name>
    <dbReference type="NCBI Taxonomy" id="1517416"/>
    <lineage>
        <taxon>Bacteria</taxon>
        <taxon>Pseudomonadati</taxon>
        <taxon>Pseudomonadota</taxon>
        <taxon>Gammaproteobacteria</taxon>
        <taxon>Alteromonadales</taxon>
        <taxon>Idiomarinaceae</taxon>
        <taxon>Pseudidiomarina</taxon>
    </lineage>
</organism>
<comment type="caution">
    <text evidence="16">The sequence shown here is derived from an EMBL/GenBank/DDBJ whole genome shotgun (WGS) entry which is preliminary data.</text>
</comment>
<dbReference type="RefSeq" id="WP_034729699.1">
    <property type="nucleotide sequence ID" value="NZ_JPIN01000001.1"/>
</dbReference>
<comment type="cofactor">
    <cofactor evidence="1">
        <name>(6R)-5,10-methylene-5,6,7,8-tetrahydrofolate</name>
        <dbReference type="ChEBI" id="CHEBI:15636"/>
    </cofactor>
</comment>
<proteinExistence type="inferred from homology"/>
<dbReference type="Pfam" id="PF03441">
    <property type="entry name" value="FAD_binding_7"/>
    <property type="match status" value="1"/>
</dbReference>
<keyword evidence="7 14" id="KW-0157">Chromophore</keyword>
<evidence type="ECO:0000256" key="9">
    <source>
        <dbReference type="ARBA" id="ARBA00033999"/>
    </source>
</evidence>
<dbReference type="Proteomes" id="UP000053718">
    <property type="component" value="Unassembled WGS sequence"/>
</dbReference>
<dbReference type="Gene3D" id="1.25.40.80">
    <property type="match status" value="1"/>
</dbReference>